<dbReference type="SUPFAM" id="SSF54909">
    <property type="entry name" value="Dimeric alpha+beta barrel"/>
    <property type="match status" value="1"/>
</dbReference>
<dbReference type="Gene3D" id="3.30.70.100">
    <property type="match status" value="1"/>
</dbReference>
<proteinExistence type="predicted"/>
<evidence type="ECO:0000259" key="1">
    <source>
        <dbReference type="PROSITE" id="PS51725"/>
    </source>
</evidence>
<gene>
    <name evidence="2" type="ordered locus">RHA1_ro08097</name>
</gene>
<dbReference type="KEGG" id="rha:RHA1_ro08097"/>
<evidence type="ECO:0000313" key="3">
    <source>
        <dbReference type="Proteomes" id="UP000008710"/>
    </source>
</evidence>
<dbReference type="AlphaFoldDB" id="Q0RZZ2"/>
<dbReference type="InterPro" id="IPR011008">
    <property type="entry name" value="Dimeric_a/b-barrel"/>
</dbReference>
<keyword evidence="2" id="KW-0614">Plasmid</keyword>
<dbReference type="Proteomes" id="UP000008710">
    <property type="component" value="Plasmid pRHL1"/>
</dbReference>
<dbReference type="Pfam" id="PF03992">
    <property type="entry name" value="ABM"/>
    <property type="match status" value="1"/>
</dbReference>
<feature type="domain" description="ABM" evidence="1">
    <location>
        <begin position="41"/>
        <end position="130"/>
    </location>
</feature>
<organism evidence="2 3">
    <name type="scientific">Rhodococcus jostii (strain RHA1)</name>
    <dbReference type="NCBI Taxonomy" id="101510"/>
    <lineage>
        <taxon>Bacteria</taxon>
        <taxon>Bacillati</taxon>
        <taxon>Actinomycetota</taxon>
        <taxon>Actinomycetes</taxon>
        <taxon>Mycobacteriales</taxon>
        <taxon>Nocardiaceae</taxon>
        <taxon>Rhodococcus</taxon>
    </lineage>
</organism>
<sequence>MNAITERHRCECWSRRPLPRAPRERTVSRRGRFHPIMAIYLSMQRVRFSSPDAYEKFKVVFADTRHHLMKLPGFLHLTWWEHPDDRMWFNECSFWASKEALYDWHTDTYHKHAKAWAANGAIMEDIITNFELVGTRLLRICPCCNELQDKPYDLGQEQAVLREQCPNCGFHFPYMTEQESSFGVFKDLAPGPVSTNGKEPAAAQANA</sequence>
<dbReference type="HOGENOM" id="CLU_114960_0_0_11"/>
<reference evidence="3" key="1">
    <citation type="journal article" date="2006" name="Proc. Natl. Acad. Sci. U.S.A.">
        <title>The complete genome of Rhodococcus sp. RHA1 provides insights into a catabolic powerhouse.</title>
        <authorList>
            <person name="McLeod M.P."/>
            <person name="Warren R.L."/>
            <person name="Hsiao W.W.L."/>
            <person name="Araki N."/>
            <person name="Myhre M."/>
            <person name="Fernandes C."/>
            <person name="Miyazawa D."/>
            <person name="Wong W."/>
            <person name="Lillquist A.L."/>
            <person name="Wang D."/>
            <person name="Dosanjh M."/>
            <person name="Hara H."/>
            <person name="Petrescu A."/>
            <person name="Morin R.D."/>
            <person name="Yang G."/>
            <person name="Stott J.M."/>
            <person name="Schein J.E."/>
            <person name="Shin H."/>
            <person name="Smailus D."/>
            <person name="Siddiqui A.S."/>
            <person name="Marra M.A."/>
            <person name="Jones S.J.M."/>
            <person name="Holt R."/>
            <person name="Brinkman F.S.L."/>
            <person name="Miyauchi K."/>
            <person name="Fukuda M."/>
            <person name="Davies J.E."/>
            <person name="Mohn W.W."/>
            <person name="Eltis L.D."/>
        </authorList>
    </citation>
    <scope>NUCLEOTIDE SEQUENCE [LARGE SCALE GENOMIC DNA]</scope>
    <source>
        <strain evidence="3">RHA1</strain>
    </source>
</reference>
<accession>Q0RZZ2</accession>
<dbReference type="PROSITE" id="PS51725">
    <property type="entry name" value="ABM"/>
    <property type="match status" value="1"/>
</dbReference>
<evidence type="ECO:0000313" key="2">
    <source>
        <dbReference type="EMBL" id="ABG99144.1"/>
    </source>
</evidence>
<protein>
    <recommendedName>
        <fullName evidence="1">ABM domain-containing protein</fullName>
    </recommendedName>
</protein>
<name>Q0RZZ2_RHOJR</name>
<dbReference type="InterPro" id="IPR007138">
    <property type="entry name" value="ABM_dom"/>
</dbReference>
<dbReference type="EMBL" id="CP000432">
    <property type="protein sequence ID" value="ABG99144.1"/>
    <property type="molecule type" value="Genomic_DNA"/>
</dbReference>
<geneLocation type="plasmid" evidence="2 3">
    <name>pRHL1</name>
</geneLocation>